<dbReference type="AlphaFoldDB" id="A0A3B0Y7L4"/>
<dbReference type="InterPro" id="IPR005659">
    <property type="entry name" value="Chemorcpt_Glu_NH3ase_CheD"/>
</dbReference>
<dbReference type="PANTHER" id="PTHR35147:SF3">
    <property type="entry name" value="CHEMORECEPTOR GLUTAMINE DEAMIDASE CHED 1-RELATED"/>
    <property type="match status" value="1"/>
</dbReference>
<proteinExistence type="inferred from homology"/>
<sequence>MKLIPTTHKGESHDGIISRFINPGEFFFHGSDCQIHTLLGSCIAITLWHPELKVGGMCHFVLPGQRSAFTADRRNGELNGRYSDAAMALFEIEAHRRGTSLHEYHAKIFGGSNMLTTASLSEDELVGTKNTEAAIRHLSEKDIPLLVAHVGESGYRRIAFEVSSGDVWVKHELLQKFIG</sequence>
<dbReference type="InterPro" id="IPR038592">
    <property type="entry name" value="CheD-like_sf"/>
</dbReference>
<dbReference type="PANTHER" id="PTHR35147">
    <property type="entry name" value="CHEMORECEPTOR GLUTAMINE DEAMIDASE CHED-RELATED"/>
    <property type="match status" value="1"/>
</dbReference>
<keyword evidence="1" id="KW-0145">Chemotaxis</keyword>
<dbReference type="Gene3D" id="3.30.1330.200">
    <property type="match status" value="1"/>
</dbReference>
<dbReference type="GO" id="GO:0006935">
    <property type="term" value="P:chemotaxis"/>
    <property type="evidence" value="ECO:0007669"/>
    <property type="project" value="UniProtKB-KW"/>
</dbReference>
<gene>
    <name evidence="3" type="ORF">MNBD_GAMMA10-2194</name>
</gene>
<dbReference type="EMBL" id="UOFJ01000593">
    <property type="protein sequence ID" value="VAW71352.1"/>
    <property type="molecule type" value="Genomic_DNA"/>
</dbReference>
<keyword evidence="2" id="KW-0378">Hydrolase</keyword>
<reference evidence="3" key="1">
    <citation type="submission" date="2018-06" db="EMBL/GenBank/DDBJ databases">
        <authorList>
            <person name="Zhirakovskaya E."/>
        </authorList>
    </citation>
    <scope>NUCLEOTIDE SEQUENCE</scope>
</reference>
<dbReference type="CDD" id="cd16352">
    <property type="entry name" value="CheD"/>
    <property type="match status" value="1"/>
</dbReference>
<name>A0A3B0Y7L4_9ZZZZ</name>
<dbReference type="SUPFAM" id="SSF64438">
    <property type="entry name" value="CNF1/YfiH-like putative cysteine hydrolases"/>
    <property type="match status" value="1"/>
</dbReference>
<evidence type="ECO:0000256" key="1">
    <source>
        <dbReference type="ARBA" id="ARBA00022500"/>
    </source>
</evidence>
<evidence type="ECO:0000256" key="2">
    <source>
        <dbReference type="ARBA" id="ARBA00022801"/>
    </source>
</evidence>
<dbReference type="HAMAP" id="MF_01440">
    <property type="entry name" value="CheD"/>
    <property type="match status" value="1"/>
</dbReference>
<dbReference type="InterPro" id="IPR011324">
    <property type="entry name" value="Cytotoxic_necrot_fac-like_cat"/>
</dbReference>
<dbReference type="Pfam" id="PF03975">
    <property type="entry name" value="CheD"/>
    <property type="match status" value="1"/>
</dbReference>
<protein>
    <submittedName>
        <fullName evidence="3">Chemotaxis protein CheD</fullName>
    </submittedName>
</protein>
<accession>A0A3B0Y7L4</accession>
<organism evidence="3">
    <name type="scientific">hydrothermal vent metagenome</name>
    <dbReference type="NCBI Taxonomy" id="652676"/>
    <lineage>
        <taxon>unclassified sequences</taxon>
        <taxon>metagenomes</taxon>
        <taxon>ecological metagenomes</taxon>
    </lineage>
</organism>
<dbReference type="GO" id="GO:0050568">
    <property type="term" value="F:protein-glutamine glutaminase activity"/>
    <property type="evidence" value="ECO:0007669"/>
    <property type="project" value="InterPro"/>
</dbReference>
<evidence type="ECO:0000313" key="3">
    <source>
        <dbReference type="EMBL" id="VAW71352.1"/>
    </source>
</evidence>